<dbReference type="PANTHER" id="PTHR14614:SF130">
    <property type="entry name" value="PROTEIN-LYSINE N-METHYLTRANSFERASE EEF2KMT"/>
    <property type="match status" value="1"/>
</dbReference>
<dbReference type="CDD" id="cd02440">
    <property type="entry name" value="AdoMet_MTases"/>
    <property type="match status" value="1"/>
</dbReference>
<accession>A0A511KMZ6</accession>
<keyword evidence="1" id="KW-0808">Transferase</keyword>
<dbReference type="Pfam" id="PF10294">
    <property type="entry name" value="Methyltransf_16"/>
    <property type="match status" value="1"/>
</dbReference>
<evidence type="ECO:0000313" key="1">
    <source>
        <dbReference type="EMBL" id="GEM11717.1"/>
    </source>
</evidence>
<dbReference type="InterPro" id="IPR029063">
    <property type="entry name" value="SAM-dependent_MTases_sf"/>
</dbReference>
<sequence length="264" mass="28355">MVDFLSSPADGGAPGVSTRVYYWGDLSEPPTNWRSIKTKEEGRMISGGSHYGQACIALSNHLLANPAPLVFAARILELGAGVGLLSLVAARICQDRDATGRTEGKRIVATDVDEKVLEMLQENIALNSLDHLVEAKSLDWELASDPAPGQDALHTWRDAVSNGGNCAELIIGADIVYDPSLAGHLAATLRWLLHRKDGSNTPEALIAGTVRSEDTWAFFLEECRSRQLVVEAVPLQTLPDHSGLVGAEGWEGEGEVRLVRIVAA</sequence>
<name>A0A511KMZ6_RHOTO</name>
<dbReference type="EMBL" id="BJWK01000016">
    <property type="protein sequence ID" value="GEM11717.1"/>
    <property type="molecule type" value="Genomic_DNA"/>
</dbReference>
<organism evidence="1 2">
    <name type="scientific">Rhodotorula toruloides</name>
    <name type="common">Yeast</name>
    <name type="synonym">Rhodosporidium toruloides</name>
    <dbReference type="NCBI Taxonomy" id="5286"/>
    <lineage>
        <taxon>Eukaryota</taxon>
        <taxon>Fungi</taxon>
        <taxon>Dikarya</taxon>
        <taxon>Basidiomycota</taxon>
        <taxon>Pucciniomycotina</taxon>
        <taxon>Microbotryomycetes</taxon>
        <taxon>Sporidiobolales</taxon>
        <taxon>Sporidiobolaceae</taxon>
        <taxon>Rhodotorula</taxon>
    </lineage>
</organism>
<dbReference type="PANTHER" id="PTHR14614">
    <property type="entry name" value="HEPATOCELLULAR CARCINOMA-ASSOCIATED ANTIGEN"/>
    <property type="match status" value="1"/>
</dbReference>
<dbReference type="OrthoDB" id="194386at2759"/>
<comment type="caution">
    <text evidence="1">The sequence shown here is derived from an EMBL/GenBank/DDBJ whole genome shotgun (WGS) entry which is preliminary data.</text>
</comment>
<evidence type="ECO:0000313" key="2">
    <source>
        <dbReference type="Proteomes" id="UP000321518"/>
    </source>
</evidence>
<reference evidence="1 2" key="1">
    <citation type="submission" date="2019-07" db="EMBL/GenBank/DDBJ databases">
        <title>Rhodotorula toruloides NBRC10032 genome sequencing.</title>
        <authorList>
            <person name="Shida Y."/>
            <person name="Takaku H."/>
            <person name="Ogasawara W."/>
            <person name="Mori K."/>
        </authorList>
    </citation>
    <scope>NUCLEOTIDE SEQUENCE [LARGE SCALE GENOMIC DNA]</scope>
    <source>
        <strain evidence="1 2">NBRC10032</strain>
    </source>
</reference>
<gene>
    <name evidence="1" type="ORF">Rt10032_c16g5734</name>
</gene>
<dbReference type="Proteomes" id="UP000321518">
    <property type="component" value="Unassembled WGS sequence"/>
</dbReference>
<dbReference type="GO" id="GO:0032259">
    <property type="term" value="P:methylation"/>
    <property type="evidence" value="ECO:0007669"/>
    <property type="project" value="UniProtKB-KW"/>
</dbReference>
<dbReference type="GO" id="GO:0008757">
    <property type="term" value="F:S-adenosylmethionine-dependent methyltransferase activity"/>
    <property type="evidence" value="ECO:0007669"/>
    <property type="project" value="UniProtKB-ARBA"/>
</dbReference>
<dbReference type="SUPFAM" id="SSF53335">
    <property type="entry name" value="S-adenosyl-L-methionine-dependent methyltransferases"/>
    <property type="match status" value="1"/>
</dbReference>
<dbReference type="InterPro" id="IPR019410">
    <property type="entry name" value="Methyltransf_16"/>
</dbReference>
<dbReference type="Gene3D" id="3.40.50.150">
    <property type="entry name" value="Vaccinia Virus protein VP39"/>
    <property type="match status" value="1"/>
</dbReference>
<keyword evidence="1" id="KW-0489">Methyltransferase</keyword>
<dbReference type="AlphaFoldDB" id="A0A511KMZ6"/>
<proteinExistence type="predicted"/>
<protein>
    <submittedName>
        <fullName evidence="1">Nicotinamide N-methyltransferase</fullName>
    </submittedName>
</protein>